<protein>
    <submittedName>
        <fullName evidence="1">AAA family ATPase</fullName>
    </submittedName>
</protein>
<dbReference type="InterPro" id="IPR027417">
    <property type="entry name" value="P-loop_NTPase"/>
</dbReference>
<dbReference type="Proteomes" id="UP000619078">
    <property type="component" value="Unassembled WGS sequence"/>
</dbReference>
<name>A0A926NRF2_9SPHI</name>
<accession>A0A926NRF2</accession>
<dbReference type="SUPFAM" id="SSF52540">
    <property type="entry name" value="P-loop containing nucleoside triphosphate hydrolases"/>
    <property type="match status" value="1"/>
</dbReference>
<evidence type="ECO:0000313" key="1">
    <source>
        <dbReference type="EMBL" id="MBD1393350.1"/>
    </source>
</evidence>
<dbReference type="RefSeq" id="WP_191163079.1">
    <property type="nucleotide sequence ID" value="NZ_JACWMX010000003.1"/>
</dbReference>
<dbReference type="AlphaFoldDB" id="A0A926NRF2"/>
<dbReference type="Pfam" id="PF13481">
    <property type="entry name" value="AAA_25"/>
    <property type="match status" value="1"/>
</dbReference>
<organism evidence="1 2">
    <name type="scientific">Mucilaginibacter glaciei</name>
    <dbReference type="NCBI Taxonomy" id="2772109"/>
    <lineage>
        <taxon>Bacteria</taxon>
        <taxon>Pseudomonadati</taxon>
        <taxon>Bacteroidota</taxon>
        <taxon>Sphingobacteriia</taxon>
        <taxon>Sphingobacteriales</taxon>
        <taxon>Sphingobacteriaceae</taxon>
        <taxon>Mucilaginibacter</taxon>
    </lineage>
</organism>
<sequence length="359" mass="40804">MDGEFYKGVTFYRPDIINDIRVEVQKSNTRLKKHGLSPVIFTEKDKTQLFVLRKARDWMAREHNNPQPRKLLGDLWTEGELCILFADTNLGKSILAVQIGNSLTTDQSVGPFANQLPALTPVLYIDFELGAKQFQSRYTDNLHGNFAFGESFHRAEFNPFANNPALFDNYNDQLIASLETAINKSKAKVLIIDNLTYMRNGTERAKDALPLMKQLKALKTKHKLSVLCLAHTPKRNNAKPITVNDLQGSKMIINFCDSAFAIGQSFTTPGGRYIKQIKQRSNSQVYGSDNVCLCHIVKEMNDLRFEFDGFAHEADHLQQPRDRNQLKQQAIELQQQGHSYRQISQQLNIGLATVNRFLA</sequence>
<gene>
    <name evidence="1" type="ORF">IDJ76_09590</name>
</gene>
<keyword evidence="2" id="KW-1185">Reference proteome</keyword>
<dbReference type="Gene3D" id="1.10.10.10">
    <property type="entry name" value="Winged helix-like DNA-binding domain superfamily/Winged helix DNA-binding domain"/>
    <property type="match status" value="1"/>
</dbReference>
<dbReference type="Gene3D" id="3.40.50.300">
    <property type="entry name" value="P-loop containing nucleotide triphosphate hydrolases"/>
    <property type="match status" value="1"/>
</dbReference>
<dbReference type="EMBL" id="JACWMX010000003">
    <property type="protein sequence ID" value="MBD1393350.1"/>
    <property type="molecule type" value="Genomic_DNA"/>
</dbReference>
<dbReference type="InterPro" id="IPR036388">
    <property type="entry name" value="WH-like_DNA-bd_sf"/>
</dbReference>
<reference evidence="1" key="1">
    <citation type="submission" date="2020-09" db="EMBL/GenBank/DDBJ databases">
        <title>Novel species of Mucilaginibacter isolated from a glacier on the Tibetan Plateau.</title>
        <authorList>
            <person name="Liu Q."/>
            <person name="Xin Y.-H."/>
        </authorList>
    </citation>
    <scope>NUCLEOTIDE SEQUENCE</scope>
    <source>
        <strain evidence="1">ZB1P21</strain>
    </source>
</reference>
<comment type="caution">
    <text evidence="1">The sequence shown here is derived from an EMBL/GenBank/DDBJ whole genome shotgun (WGS) entry which is preliminary data.</text>
</comment>
<proteinExistence type="predicted"/>
<evidence type="ECO:0000313" key="2">
    <source>
        <dbReference type="Proteomes" id="UP000619078"/>
    </source>
</evidence>